<dbReference type="EMBL" id="HBEO01030133">
    <property type="protein sequence ID" value="CAD8502492.1"/>
    <property type="molecule type" value="Transcribed_RNA"/>
</dbReference>
<dbReference type="InterPro" id="IPR011333">
    <property type="entry name" value="SKP1/BTB/POZ_sf"/>
</dbReference>
<reference evidence="6" key="1">
    <citation type="submission" date="2021-01" db="EMBL/GenBank/DDBJ databases">
        <authorList>
            <person name="Corre E."/>
            <person name="Pelletier E."/>
            <person name="Niang G."/>
            <person name="Scheremetjew M."/>
            <person name="Finn R."/>
            <person name="Kale V."/>
            <person name="Holt S."/>
            <person name="Cochrane G."/>
            <person name="Meng A."/>
            <person name="Brown T."/>
            <person name="Cohen L."/>
        </authorList>
    </citation>
    <scope>NUCLEOTIDE SEQUENCE</scope>
    <source>
        <strain evidence="6">CCMP325</strain>
    </source>
</reference>
<dbReference type="SMART" id="SM00512">
    <property type="entry name" value="Skp1"/>
    <property type="match status" value="1"/>
</dbReference>
<organism evidence="6">
    <name type="scientific">Hanusia phi</name>
    <dbReference type="NCBI Taxonomy" id="3032"/>
    <lineage>
        <taxon>Eukaryota</taxon>
        <taxon>Cryptophyceae</taxon>
        <taxon>Pyrenomonadales</taxon>
        <taxon>Geminigeraceae</taxon>
        <taxon>Hanusia</taxon>
    </lineage>
</organism>
<name>A0A7S0F5U6_9CRYP</name>
<dbReference type="GO" id="GO:0005634">
    <property type="term" value="C:nucleus"/>
    <property type="evidence" value="ECO:0007669"/>
    <property type="project" value="UniProtKB-SubCell"/>
</dbReference>
<dbReference type="AlphaFoldDB" id="A0A7S0F5U6"/>
<dbReference type="SUPFAM" id="SSF54695">
    <property type="entry name" value="POZ domain"/>
    <property type="match status" value="1"/>
</dbReference>
<sequence>MSEENEFVTLISAEGFEFVIERRCALMSGTIKAMLSGPATFMESQENTVTFPEISTPILEKVVEYFYYKVRYAQSSDIPEFKIEPENALELLMAANFLDA</sequence>
<proteinExistence type="inferred from homology"/>
<dbReference type="GO" id="GO:0006511">
    <property type="term" value="P:ubiquitin-dependent protein catabolic process"/>
    <property type="evidence" value="ECO:0007669"/>
    <property type="project" value="InterPro"/>
</dbReference>
<dbReference type="FunFam" id="3.30.710.10:FF:000035">
    <property type="entry name" value="Elongin C transcription elongation factor"/>
    <property type="match status" value="1"/>
</dbReference>
<keyword evidence="4" id="KW-0539">Nucleus</keyword>
<comment type="subcellular location">
    <subcellularLocation>
        <location evidence="1">Nucleus</location>
    </subcellularLocation>
</comment>
<dbReference type="InterPro" id="IPR016073">
    <property type="entry name" value="Skp1_comp_POZ"/>
</dbReference>
<evidence type="ECO:0000259" key="5">
    <source>
        <dbReference type="Pfam" id="PF03931"/>
    </source>
</evidence>
<dbReference type="Pfam" id="PF03931">
    <property type="entry name" value="Skp1_POZ"/>
    <property type="match status" value="1"/>
</dbReference>
<evidence type="ECO:0000256" key="3">
    <source>
        <dbReference type="ARBA" id="ARBA00021347"/>
    </source>
</evidence>
<evidence type="ECO:0000256" key="4">
    <source>
        <dbReference type="ARBA" id="ARBA00023242"/>
    </source>
</evidence>
<dbReference type="PANTHER" id="PTHR20648">
    <property type="entry name" value="ELONGIN-C"/>
    <property type="match status" value="1"/>
</dbReference>
<feature type="domain" description="SKP1 component POZ" evidence="5">
    <location>
        <begin position="7"/>
        <end position="69"/>
    </location>
</feature>
<evidence type="ECO:0000256" key="1">
    <source>
        <dbReference type="ARBA" id="ARBA00004123"/>
    </source>
</evidence>
<comment type="similarity">
    <text evidence="2">Belongs to the SKP1 family.</text>
</comment>
<protein>
    <recommendedName>
        <fullName evidence="3">Elongin-C</fullName>
    </recommendedName>
</protein>
<gene>
    <name evidence="6" type="ORF">HPHI1048_LOCUS20484</name>
</gene>
<evidence type="ECO:0000256" key="2">
    <source>
        <dbReference type="ARBA" id="ARBA00009993"/>
    </source>
</evidence>
<dbReference type="InterPro" id="IPR001232">
    <property type="entry name" value="SKP1-like"/>
</dbReference>
<accession>A0A7S0F5U6</accession>
<dbReference type="Gene3D" id="3.30.710.10">
    <property type="entry name" value="Potassium Channel Kv1.1, Chain A"/>
    <property type="match status" value="1"/>
</dbReference>
<dbReference type="InterPro" id="IPR039948">
    <property type="entry name" value="ELC1"/>
</dbReference>
<dbReference type="CDD" id="cd18321">
    <property type="entry name" value="BTB_POZ_EloC"/>
    <property type="match status" value="1"/>
</dbReference>
<evidence type="ECO:0000313" key="6">
    <source>
        <dbReference type="EMBL" id="CAD8502492.1"/>
    </source>
</evidence>